<accession>A0A388SA77</accession>
<comment type="caution">
    <text evidence="3">The sequence shown here is derived from an EMBL/GenBank/DDBJ whole genome shotgun (WGS) entry which is preliminary data.</text>
</comment>
<keyword evidence="4" id="KW-1185">Reference proteome</keyword>
<dbReference type="Proteomes" id="UP000266091">
    <property type="component" value="Unassembled WGS sequence"/>
</dbReference>
<evidence type="ECO:0000313" key="3">
    <source>
        <dbReference type="EMBL" id="GBO93212.1"/>
    </source>
</evidence>
<protein>
    <submittedName>
        <fullName evidence="3">Uncharacterized protein</fullName>
    </submittedName>
</protein>
<proteinExistence type="predicted"/>
<evidence type="ECO:0000313" key="4">
    <source>
        <dbReference type="Proteomes" id="UP000266091"/>
    </source>
</evidence>
<reference evidence="3 4" key="1">
    <citation type="journal article" date="2018" name="Int. J. Syst. Evol. Microbiol.">
        <title>Mesosutterella multiformis gen. nov., sp. nov., a member of the family Sutterellaceae and Sutterella megalosphaeroides sp. nov., isolated from human faeces.</title>
        <authorList>
            <person name="Sakamoto M."/>
            <person name="Ikeyama N."/>
            <person name="Kunihiro T."/>
            <person name="Iino T."/>
            <person name="Yuki M."/>
            <person name="Ohkuma M."/>
        </authorList>
    </citation>
    <scope>NUCLEOTIDE SEQUENCE [LARGE SCALE GENOMIC DNA]</scope>
    <source>
        <strain evidence="3 4">4NBBH2</strain>
    </source>
</reference>
<keyword evidence="2" id="KW-0812">Transmembrane</keyword>
<gene>
    <name evidence="3" type="ORF">MESMUL_05660</name>
</gene>
<name>A0A388SA77_9BURK</name>
<organism evidence="3 4">
    <name type="scientific">Mesosutterella multiformis</name>
    <dbReference type="NCBI Taxonomy" id="2259133"/>
    <lineage>
        <taxon>Bacteria</taxon>
        <taxon>Pseudomonadati</taxon>
        <taxon>Pseudomonadota</taxon>
        <taxon>Betaproteobacteria</taxon>
        <taxon>Burkholderiales</taxon>
        <taxon>Sutterellaceae</taxon>
        <taxon>Mesosutterella</taxon>
    </lineage>
</organism>
<feature type="transmembrane region" description="Helical" evidence="2">
    <location>
        <begin position="16"/>
        <end position="36"/>
    </location>
</feature>
<feature type="transmembrane region" description="Helical" evidence="2">
    <location>
        <begin position="41"/>
        <end position="60"/>
    </location>
</feature>
<evidence type="ECO:0000256" key="2">
    <source>
        <dbReference type="SAM" id="Phobius"/>
    </source>
</evidence>
<keyword evidence="2" id="KW-0472">Membrane</keyword>
<feature type="region of interest" description="Disordered" evidence="1">
    <location>
        <begin position="67"/>
        <end position="104"/>
    </location>
</feature>
<dbReference type="AlphaFoldDB" id="A0A388SA77"/>
<evidence type="ECO:0000256" key="1">
    <source>
        <dbReference type="SAM" id="MobiDB-lite"/>
    </source>
</evidence>
<dbReference type="RefSeq" id="WP_116269633.1">
    <property type="nucleotide sequence ID" value="NZ_BGZJ01000001.1"/>
</dbReference>
<keyword evidence="2" id="KW-1133">Transmembrane helix</keyword>
<dbReference type="OrthoDB" id="9940940at2"/>
<sequence>MSGRFYYYGGGGNSPYGWVAWVIGLAVFVGLGILLLPIVGAIVLILAAVAVAGFLFRVVADLLSPGNREGNDMPGDMPGSAEPPQSRQPNPAAPEPIACDPTLEVKDAVVIEEIDRENRSDNNRKNS</sequence>
<dbReference type="EMBL" id="BGZJ01000001">
    <property type="protein sequence ID" value="GBO93212.1"/>
    <property type="molecule type" value="Genomic_DNA"/>
</dbReference>